<evidence type="ECO:0000313" key="12">
    <source>
        <dbReference type="Proteomes" id="UP001500427"/>
    </source>
</evidence>
<evidence type="ECO:0000256" key="8">
    <source>
        <dbReference type="SAM" id="MobiDB-lite"/>
    </source>
</evidence>
<keyword evidence="12" id="KW-1185">Reference proteome</keyword>
<dbReference type="PANTHER" id="PTHR10196:SF69">
    <property type="entry name" value="GLYCEROL KINASE"/>
    <property type="match status" value="1"/>
</dbReference>
<dbReference type="Gene3D" id="3.30.420.40">
    <property type="match status" value="2"/>
</dbReference>
<dbReference type="InterPro" id="IPR000577">
    <property type="entry name" value="Carb_kinase_FGGY"/>
</dbReference>
<reference evidence="12" key="1">
    <citation type="journal article" date="2019" name="Int. J. Syst. Evol. Microbiol.">
        <title>The Global Catalogue of Microorganisms (GCM) 10K type strain sequencing project: providing services to taxonomists for standard genome sequencing and annotation.</title>
        <authorList>
            <consortium name="The Broad Institute Genomics Platform"/>
            <consortium name="The Broad Institute Genome Sequencing Center for Infectious Disease"/>
            <person name="Wu L."/>
            <person name="Ma J."/>
        </authorList>
    </citation>
    <scope>NUCLEOTIDE SEQUENCE [LARGE SCALE GENOMIC DNA]</scope>
    <source>
        <strain evidence="12">JCM 17687</strain>
    </source>
</reference>
<dbReference type="Proteomes" id="UP001500427">
    <property type="component" value="Unassembled WGS sequence"/>
</dbReference>
<keyword evidence="3" id="KW-0547">Nucleotide-binding</keyword>
<name>A0ABP9JD48_9MICO</name>
<sequence length="528" mass="54099">MTSQGQTGRSPGGALLALDQGTTNTKAVLVDATTGAVTAQASSPTSIAFPAPGWVEQDAEQLWTATLTAVERCLEQAPEVRVLGIGISSQRETAVCWSRSTGRALGPALGWQDARTAAWCADLAEREPGAAATIRRRTGLSLDPMFSAPKFRAAIDAASAAGAPLSDIAVGTVDAWLLWRLTGRHVTDLGNASRTLLLDLPSLRWHDELLSLFGIDPVHLPEPCPSDASFGVTTECLGRMPAGVPVLAVLADSHAALYHHGCTVPGTGKATYGTGTSVMSPTADAGGAPHGIATTVAWHVAGRPTYAREGNIVASGSALDWMASTLGVPEGTAGGAYLEALATGVPDSGGACFVPAFSGLGAPYWDRSAVGVLSGVTAGTTRGQLARAALEAVAHQVADVVEAMESDGSTRIGTLHADGGATASGTLMQIQSDLLGRPLDVASSPAASALGAARLAAEQLGVAVPVATPGRHVTPHPCAVDDRRRAWSQAIARSRGLPVSQAHPANSEQTSQQTSQQTSEQITERNHP</sequence>
<dbReference type="PROSITE" id="PS00445">
    <property type="entry name" value="FGGY_KINASES_2"/>
    <property type="match status" value="1"/>
</dbReference>
<evidence type="ECO:0000256" key="7">
    <source>
        <dbReference type="RuleBase" id="RU003733"/>
    </source>
</evidence>
<dbReference type="SUPFAM" id="SSF53067">
    <property type="entry name" value="Actin-like ATPase domain"/>
    <property type="match status" value="2"/>
</dbReference>
<dbReference type="CDD" id="cd07769">
    <property type="entry name" value="ASKHA_NBD_FGGY_GK"/>
    <property type="match status" value="1"/>
</dbReference>
<protein>
    <recommendedName>
        <fullName evidence="6">ATP:glycerol 3-phosphotransferase</fullName>
    </recommendedName>
</protein>
<comment type="similarity">
    <text evidence="1 7">Belongs to the FGGY kinase family.</text>
</comment>
<evidence type="ECO:0000256" key="1">
    <source>
        <dbReference type="ARBA" id="ARBA00009156"/>
    </source>
</evidence>
<proteinExistence type="inferred from homology"/>
<dbReference type="RefSeq" id="WP_345507687.1">
    <property type="nucleotide sequence ID" value="NZ_BAABIW010000016.1"/>
</dbReference>
<keyword evidence="2 7" id="KW-0808">Transferase</keyword>
<evidence type="ECO:0000256" key="3">
    <source>
        <dbReference type="ARBA" id="ARBA00022741"/>
    </source>
</evidence>
<dbReference type="InterPro" id="IPR018485">
    <property type="entry name" value="FGGY_C"/>
</dbReference>
<organism evidence="11 12">
    <name type="scientific">Terrabacter aeriphilus</name>
    <dbReference type="NCBI Taxonomy" id="515662"/>
    <lineage>
        <taxon>Bacteria</taxon>
        <taxon>Bacillati</taxon>
        <taxon>Actinomycetota</taxon>
        <taxon>Actinomycetes</taxon>
        <taxon>Micrococcales</taxon>
        <taxon>Intrasporangiaceae</taxon>
        <taxon>Terrabacter</taxon>
    </lineage>
</organism>
<evidence type="ECO:0000256" key="2">
    <source>
        <dbReference type="ARBA" id="ARBA00022679"/>
    </source>
</evidence>
<dbReference type="PIRSF" id="PIRSF000538">
    <property type="entry name" value="GlpK"/>
    <property type="match status" value="1"/>
</dbReference>
<evidence type="ECO:0000259" key="9">
    <source>
        <dbReference type="Pfam" id="PF00370"/>
    </source>
</evidence>
<comment type="caution">
    <text evidence="11">The sequence shown here is derived from an EMBL/GenBank/DDBJ whole genome shotgun (WGS) entry which is preliminary data.</text>
</comment>
<keyword evidence="5" id="KW-0067">ATP-binding</keyword>
<dbReference type="EMBL" id="BAABIW010000016">
    <property type="protein sequence ID" value="GAA5028312.1"/>
    <property type="molecule type" value="Genomic_DNA"/>
</dbReference>
<evidence type="ECO:0000256" key="5">
    <source>
        <dbReference type="ARBA" id="ARBA00022840"/>
    </source>
</evidence>
<dbReference type="Pfam" id="PF00370">
    <property type="entry name" value="FGGY_N"/>
    <property type="match status" value="1"/>
</dbReference>
<evidence type="ECO:0000256" key="4">
    <source>
        <dbReference type="ARBA" id="ARBA00022777"/>
    </source>
</evidence>
<feature type="domain" description="Carbohydrate kinase FGGY N-terminal" evidence="9">
    <location>
        <begin position="15"/>
        <end position="257"/>
    </location>
</feature>
<dbReference type="InterPro" id="IPR018483">
    <property type="entry name" value="Carb_kinase_FGGY_CS"/>
</dbReference>
<feature type="compositionally biased region" description="Low complexity" evidence="8">
    <location>
        <begin position="507"/>
        <end position="521"/>
    </location>
</feature>
<dbReference type="GO" id="GO:0016301">
    <property type="term" value="F:kinase activity"/>
    <property type="evidence" value="ECO:0007669"/>
    <property type="project" value="UniProtKB-KW"/>
</dbReference>
<feature type="region of interest" description="Disordered" evidence="8">
    <location>
        <begin position="492"/>
        <end position="528"/>
    </location>
</feature>
<gene>
    <name evidence="11" type="ORF">GCM10023258_23710</name>
</gene>
<dbReference type="PANTHER" id="PTHR10196">
    <property type="entry name" value="SUGAR KINASE"/>
    <property type="match status" value="1"/>
</dbReference>
<dbReference type="Pfam" id="PF02782">
    <property type="entry name" value="FGGY_C"/>
    <property type="match status" value="1"/>
</dbReference>
<dbReference type="InterPro" id="IPR043129">
    <property type="entry name" value="ATPase_NBD"/>
</dbReference>
<evidence type="ECO:0000256" key="6">
    <source>
        <dbReference type="ARBA" id="ARBA00043149"/>
    </source>
</evidence>
<accession>A0ABP9JD48</accession>
<evidence type="ECO:0000259" key="10">
    <source>
        <dbReference type="Pfam" id="PF02782"/>
    </source>
</evidence>
<keyword evidence="4 7" id="KW-0418">Kinase</keyword>
<evidence type="ECO:0000313" key="11">
    <source>
        <dbReference type="EMBL" id="GAA5028312.1"/>
    </source>
</evidence>
<feature type="domain" description="Carbohydrate kinase FGGY C-terminal" evidence="10">
    <location>
        <begin position="269"/>
        <end position="457"/>
    </location>
</feature>
<dbReference type="InterPro" id="IPR018484">
    <property type="entry name" value="FGGY_N"/>
</dbReference>